<comment type="caution">
    <text evidence="2">The sequence shown here is derived from an EMBL/GenBank/DDBJ whole genome shotgun (WGS) entry which is preliminary data.</text>
</comment>
<accession>K7ZYM7</accession>
<dbReference type="GO" id="GO:0003677">
    <property type="term" value="F:DNA binding"/>
    <property type="evidence" value="ECO:0007669"/>
    <property type="project" value="InterPro"/>
</dbReference>
<evidence type="ECO:0000313" key="3">
    <source>
        <dbReference type="Proteomes" id="UP000009340"/>
    </source>
</evidence>
<dbReference type="EMBL" id="CAKW01000019">
    <property type="protein sequence ID" value="CCJ71185.1"/>
    <property type="molecule type" value="Genomic_DNA"/>
</dbReference>
<feature type="domain" description="HTH cro/C1-type" evidence="1">
    <location>
        <begin position="34"/>
        <end position="66"/>
    </location>
</feature>
<reference evidence="2" key="1">
    <citation type="submission" date="2012-07" db="EMBL/GenBank/DDBJ databases">
        <authorList>
            <person name="Cummings C."/>
        </authorList>
    </citation>
    <scope>NUCLEOTIDE SEQUENCE</scope>
    <source>
        <strain evidence="2">1330</strain>
    </source>
</reference>
<dbReference type="InterPro" id="IPR001387">
    <property type="entry name" value="Cro/C1-type_HTH"/>
</dbReference>
<sequence>MATETERSSGNVYEDPGLSDAKEIQLKAQQAMAISDIRQSCGLTQQQAARLLRITQPKLSLLLRGQFRGISETKMLTCLM</sequence>
<dbReference type="Proteomes" id="UP000009340">
    <property type="component" value="Unassembled WGS sequence"/>
</dbReference>
<dbReference type="AlphaFoldDB" id="K7ZYM7"/>
<evidence type="ECO:0000313" key="2">
    <source>
        <dbReference type="EMBL" id="CCJ71185.1"/>
    </source>
</evidence>
<gene>
    <name evidence="2" type="ORF">BN137_522</name>
</gene>
<dbReference type="PROSITE" id="PS50943">
    <property type="entry name" value="HTH_CROC1"/>
    <property type="match status" value="1"/>
</dbReference>
<dbReference type="Gene3D" id="1.10.260.40">
    <property type="entry name" value="lambda repressor-like DNA-binding domains"/>
    <property type="match status" value="1"/>
</dbReference>
<dbReference type="Pfam" id="PF13744">
    <property type="entry name" value="HTH_37"/>
    <property type="match status" value="1"/>
</dbReference>
<dbReference type="InterPro" id="IPR010982">
    <property type="entry name" value="Lambda_DNA-bd_dom_sf"/>
</dbReference>
<dbReference type="InterPro" id="IPR039554">
    <property type="entry name" value="HigA2-like_HTH"/>
</dbReference>
<evidence type="ECO:0000259" key="1">
    <source>
        <dbReference type="PROSITE" id="PS50943"/>
    </source>
</evidence>
<proteinExistence type="predicted"/>
<dbReference type="SUPFAM" id="SSF47413">
    <property type="entry name" value="lambda repressor-like DNA-binding domains"/>
    <property type="match status" value="1"/>
</dbReference>
<dbReference type="eggNOG" id="COG5606">
    <property type="taxonomic scope" value="Bacteria"/>
</dbReference>
<organism evidence="2 3">
    <name type="scientific">Cronobacter condimenti 1330</name>
    <dbReference type="NCBI Taxonomy" id="1073999"/>
    <lineage>
        <taxon>Bacteria</taxon>
        <taxon>Pseudomonadati</taxon>
        <taxon>Pseudomonadota</taxon>
        <taxon>Gammaproteobacteria</taxon>
        <taxon>Enterobacterales</taxon>
        <taxon>Enterobacteriaceae</taxon>
        <taxon>Cronobacter</taxon>
    </lineage>
</organism>
<name>K7ZYM7_9ENTR</name>
<protein>
    <submittedName>
        <fullName evidence="2">Transcriptional regulator, XRE family</fullName>
    </submittedName>
</protein>
<dbReference type="OrthoDB" id="129377at2"/>